<dbReference type="Gene3D" id="1.10.10.10">
    <property type="entry name" value="Winged helix-like DNA-binding domain superfamily/Winged helix DNA-binding domain"/>
    <property type="match status" value="3"/>
</dbReference>
<dbReference type="GO" id="GO:0006282">
    <property type="term" value="P:regulation of DNA repair"/>
    <property type="evidence" value="ECO:0007669"/>
    <property type="project" value="UniProtKB-UniRule"/>
</dbReference>
<accession>A0A6M3HVF5</accession>
<dbReference type="RefSeq" id="WP_172107128.1">
    <property type="nucleotide sequence ID" value="NZ_CP038017.1"/>
</dbReference>
<evidence type="ECO:0000256" key="5">
    <source>
        <dbReference type="HAMAP-Rule" id="MF_01114"/>
    </source>
</evidence>
<evidence type="ECO:0000256" key="4">
    <source>
        <dbReference type="ARBA" id="ARBA00022490"/>
    </source>
</evidence>
<gene>
    <name evidence="5" type="primary">recX</name>
    <name evidence="7" type="ORF">E3E15_07215</name>
</gene>
<keyword evidence="8" id="KW-1185">Reference proteome</keyword>
<comment type="subcellular location">
    <subcellularLocation>
        <location evidence="1 5">Cytoplasm</location>
    </subcellularLocation>
</comment>
<feature type="domain" description="RecX third three-helical" evidence="6">
    <location>
        <begin position="100"/>
        <end position="144"/>
    </location>
</feature>
<sequence>MSLSKERNYLLYLLAKQEYSRKQLFDKLNKRANISQEQIERLLDEFEQNNWLSDRRFVEVFVSSEINKLRGKKRIINIAAYQKGLSQELVENFLASLDIDWLDLCKKCLYKKYTDIEMLELDPKLKQKAINYLVYNGFSYDEIKNTIITED</sequence>
<evidence type="ECO:0000256" key="2">
    <source>
        <dbReference type="ARBA" id="ARBA00009695"/>
    </source>
</evidence>
<dbReference type="EMBL" id="CP038017">
    <property type="protein sequence ID" value="QIV95144.1"/>
    <property type="molecule type" value="Genomic_DNA"/>
</dbReference>
<comment type="function">
    <text evidence="5">Modulates RecA activity.</text>
</comment>
<dbReference type="InterPro" id="IPR036388">
    <property type="entry name" value="WH-like_DNA-bd_sf"/>
</dbReference>
<dbReference type="Proteomes" id="UP000503320">
    <property type="component" value="Chromosome"/>
</dbReference>
<evidence type="ECO:0000259" key="6">
    <source>
        <dbReference type="Pfam" id="PF21981"/>
    </source>
</evidence>
<dbReference type="PANTHER" id="PTHR33602:SF1">
    <property type="entry name" value="REGULATORY PROTEIN RECX FAMILY PROTEIN"/>
    <property type="match status" value="1"/>
</dbReference>
<name>A0A6M3HVF5_9GAMM</name>
<dbReference type="GO" id="GO:0005737">
    <property type="term" value="C:cytoplasm"/>
    <property type="evidence" value="ECO:0007669"/>
    <property type="project" value="UniProtKB-SubCell"/>
</dbReference>
<evidence type="ECO:0000313" key="8">
    <source>
        <dbReference type="Proteomes" id="UP000503320"/>
    </source>
</evidence>
<comment type="similarity">
    <text evidence="2 5">Belongs to the RecX family.</text>
</comment>
<keyword evidence="4 5" id="KW-0963">Cytoplasm</keyword>
<dbReference type="KEGG" id="afri:E3E15_07215"/>
<protein>
    <recommendedName>
        <fullName evidence="3 5">Regulatory protein RecX</fullName>
    </recommendedName>
</protein>
<dbReference type="InterPro" id="IPR003783">
    <property type="entry name" value="Regulatory_RecX"/>
</dbReference>
<dbReference type="PANTHER" id="PTHR33602">
    <property type="entry name" value="REGULATORY PROTEIN RECX FAMILY PROTEIN"/>
    <property type="match status" value="1"/>
</dbReference>
<dbReference type="AlphaFoldDB" id="A0A6M3HVF5"/>
<evidence type="ECO:0000256" key="1">
    <source>
        <dbReference type="ARBA" id="ARBA00004496"/>
    </source>
</evidence>
<proteinExistence type="inferred from homology"/>
<evidence type="ECO:0000256" key="3">
    <source>
        <dbReference type="ARBA" id="ARBA00018111"/>
    </source>
</evidence>
<dbReference type="Pfam" id="PF21981">
    <property type="entry name" value="RecX_HTH3"/>
    <property type="match status" value="1"/>
</dbReference>
<organism evidence="7 8">
    <name type="scientific">Allofrancisella frigidaquae</name>
    <dbReference type="NCBI Taxonomy" id="1085644"/>
    <lineage>
        <taxon>Bacteria</taxon>
        <taxon>Pseudomonadati</taxon>
        <taxon>Pseudomonadota</taxon>
        <taxon>Gammaproteobacteria</taxon>
        <taxon>Thiotrichales</taxon>
        <taxon>Francisellaceae</taxon>
        <taxon>Allofrancisella</taxon>
    </lineage>
</organism>
<dbReference type="InterPro" id="IPR053925">
    <property type="entry name" value="RecX_HTH_3rd"/>
</dbReference>
<dbReference type="HAMAP" id="MF_01114">
    <property type="entry name" value="RecX"/>
    <property type="match status" value="1"/>
</dbReference>
<evidence type="ECO:0000313" key="7">
    <source>
        <dbReference type="EMBL" id="QIV95144.1"/>
    </source>
</evidence>
<reference evidence="7 8" key="1">
    <citation type="submission" date="2019-03" db="EMBL/GenBank/DDBJ databases">
        <title>Complete Genome Sequence of Allofrancisella frigidaquae Strain SYSU 10HL1970 Isolated from Water-Cooling Systems in China.</title>
        <authorList>
            <person name="Ohrman C."/>
            <person name="Uneklint I."/>
            <person name="Sjodin A."/>
        </authorList>
    </citation>
    <scope>NUCLEOTIDE SEQUENCE [LARGE SCALE GENOMIC DNA]</scope>
    <source>
        <strain evidence="7 8">SYSU 10HL1970</strain>
    </source>
</reference>